<name>A0A9I9E7P0_CUCME</name>
<sequence>MAAATATPTSSDPSLNYLQSKFPRPSKQPWPRRDSKNLVVTYLLICSIQLEKPLFLAVVAHHSPHLRSSSTFVRPLSSPIVSVELCHKCLSLFPRVVYQVAVVVEPSSRFASRPPQLPVAFCYFPSFVLQPHAPIASASHTRSRRVMQPFLFSRTRFFTLSHLLTVSCPSRVRVCEPLPQSPSRSLPESPLHPQAIFCLQPSKSRGKGRGKLANDKKFQYLCTTRNQTFPDVKKDIGIKDVGNKRFSRRIKTENERARVWRREKPSLSVARRRPFHLRCRPSPPSVVTTATSASAFLRP</sequence>
<dbReference type="EnsemblPlants" id="MELO3C029950.2.1">
    <property type="protein sequence ID" value="MELO3C029950.2.1"/>
    <property type="gene ID" value="MELO3C029950.2"/>
</dbReference>
<organism evidence="2">
    <name type="scientific">Cucumis melo</name>
    <name type="common">Muskmelon</name>
    <dbReference type="NCBI Taxonomy" id="3656"/>
    <lineage>
        <taxon>Eukaryota</taxon>
        <taxon>Viridiplantae</taxon>
        <taxon>Streptophyta</taxon>
        <taxon>Embryophyta</taxon>
        <taxon>Tracheophyta</taxon>
        <taxon>Spermatophyta</taxon>
        <taxon>Magnoliopsida</taxon>
        <taxon>eudicotyledons</taxon>
        <taxon>Gunneridae</taxon>
        <taxon>Pentapetalae</taxon>
        <taxon>rosids</taxon>
        <taxon>fabids</taxon>
        <taxon>Cucurbitales</taxon>
        <taxon>Cucurbitaceae</taxon>
        <taxon>Benincaseae</taxon>
        <taxon>Cucumis</taxon>
    </lineage>
</organism>
<feature type="region of interest" description="Disordered" evidence="1">
    <location>
        <begin position="1"/>
        <end position="31"/>
    </location>
</feature>
<dbReference type="Gramene" id="MELO3C029950.2.1">
    <property type="protein sequence ID" value="MELO3C029950.2.1"/>
    <property type="gene ID" value="MELO3C029950.2"/>
</dbReference>
<reference evidence="2" key="1">
    <citation type="submission" date="2023-03" db="UniProtKB">
        <authorList>
            <consortium name="EnsemblPlants"/>
        </authorList>
    </citation>
    <scope>IDENTIFICATION</scope>
</reference>
<feature type="compositionally biased region" description="Low complexity" evidence="1">
    <location>
        <begin position="1"/>
        <end position="14"/>
    </location>
</feature>
<accession>A0A9I9E7P0</accession>
<proteinExistence type="predicted"/>
<dbReference type="AlphaFoldDB" id="A0A9I9E7P0"/>
<evidence type="ECO:0000256" key="1">
    <source>
        <dbReference type="SAM" id="MobiDB-lite"/>
    </source>
</evidence>
<evidence type="ECO:0000313" key="2">
    <source>
        <dbReference type="EnsemblPlants" id="MELO3C029950.2.1"/>
    </source>
</evidence>
<protein>
    <submittedName>
        <fullName evidence="2">Uncharacterized protein</fullName>
    </submittedName>
</protein>